<feature type="region of interest" description="Disordered" evidence="1">
    <location>
        <begin position="55"/>
        <end position="107"/>
    </location>
</feature>
<feature type="region of interest" description="Disordered" evidence="1">
    <location>
        <begin position="1"/>
        <end position="36"/>
    </location>
</feature>
<feature type="compositionally biased region" description="Basic and acidic residues" evidence="1">
    <location>
        <begin position="1"/>
        <end position="13"/>
    </location>
</feature>
<feature type="compositionally biased region" description="Basic and acidic residues" evidence="1">
    <location>
        <begin position="312"/>
        <end position="399"/>
    </location>
</feature>
<reference evidence="2" key="1">
    <citation type="submission" date="2017-06" db="EMBL/GenBank/DDBJ databases">
        <title>Leucine rich repeat only proteins in Argopecten irradians.</title>
        <authorList>
            <person name="Wang M.Q."/>
        </authorList>
    </citation>
    <scope>NUCLEOTIDE SEQUENCE</scope>
</reference>
<feature type="compositionally biased region" description="Basic and acidic residues" evidence="1">
    <location>
        <begin position="72"/>
        <end position="82"/>
    </location>
</feature>
<evidence type="ECO:0000256" key="1">
    <source>
        <dbReference type="SAM" id="MobiDB-lite"/>
    </source>
</evidence>
<dbReference type="Pfam" id="PF13516">
    <property type="entry name" value="LRR_6"/>
    <property type="match status" value="3"/>
</dbReference>
<dbReference type="Gene3D" id="3.80.10.10">
    <property type="entry name" value="Ribonuclease Inhibitor"/>
    <property type="match status" value="2"/>
</dbReference>
<dbReference type="PANTHER" id="PTHR46984">
    <property type="entry name" value="LEUCINE-RICH REPEAT-CONTAINING PROTEIN 71"/>
    <property type="match status" value="1"/>
</dbReference>
<organism evidence="2">
    <name type="scientific">Argopecten irradians</name>
    <name type="common">Bay scallop</name>
    <name type="synonym">Aequipecten irradians</name>
    <dbReference type="NCBI Taxonomy" id="31199"/>
    <lineage>
        <taxon>Eukaryota</taxon>
        <taxon>Metazoa</taxon>
        <taxon>Spiralia</taxon>
        <taxon>Lophotrochozoa</taxon>
        <taxon>Mollusca</taxon>
        <taxon>Bivalvia</taxon>
        <taxon>Autobranchia</taxon>
        <taxon>Pteriomorphia</taxon>
        <taxon>Pectinida</taxon>
        <taxon>Pectinoidea</taxon>
        <taxon>Pectinidae</taxon>
        <taxon>Argopecten</taxon>
    </lineage>
</organism>
<dbReference type="InterPro" id="IPR032675">
    <property type="entry name" value="LRR_dom_sf"/>
</dbReference>
<dbReference type="SUPFAM" id="SSF52047">
    <property type="entry name" value="RNI-like"/>
    <property type="match status" value="1"/>
</dbReference>
<feature type="compositionally biased region" description="Low complexity" evidence="1">
    <location>
        <begin position="407"/>
        <end position="418"/>
    </location>
</feature>
<accession>A0A2R3SK17</accession>
<proteinExistence type="evidence at transcript level"/>
<name>A0A2R3SK17_ARGIR</name>
<dbReference type="InterPro" id="IPR053040">
    <property type="entry name" value="LRR-containing_protein_71"/>
</dbReference>
<feature type="region of interest" description="Disordered" evidence="1">
    <location>
        <begin position="312"/>
        <end position="434"/>
    </location>
</feature>
<protein>
    <submittedName>
        <fullName evidence="2">Leucine rich repeat only protein 9</fullName>
    </submittedName>
</protein>
<sequence length="551" mass="59937">MGKKVEKSLKEKNQSAVSQDEDDPNKTPEPYNCTGNFQADFTELCKRNNMAVIPPVVHRARPPTSQSQVESSKPEKGKEKGKTSAQQQQAEPEPDPDMVEGEPVEPPPKTFVLKEKFEYFKPSVQVEMENYDKPDTVTEIFIRGWKIDETMMATFAQCWPVMEKLHTINLWNTGLTGETITMMANCVPNIVNLRTLILDGNCVAAENWHELISEESPLQNLSLRHCGITDKGAQLLGAALGTIKKANMKLISLNLAGNMIGDTGAEHIAMGLRMNRTLMSLSLASNKIGDKGAIKLGEVLSRFPLSHEEVVERRKQFSEKGSPDRNKSPPPSRRADSKDRPGSVRSSSHADRDKKAGKPSGKKKDGKGGKDAKEEEKHDKTKGGKKEKEEKGGQKKDKGSSVGGRSSGASIAADTKTAGKGKGKGKDKGKGPAVQEVEDAGASDFVNPLTDAADFIDGQLLVAGNRVLINLNLSRNSIGEHGLAALLKAMQYQTTLTHDSKSSGTGLMRIGVYKNKVSSDSEVLAKLTEFMMPKDPFYKPPPQTPDGDSNS</sequence>
<dbReference type="SMART" id="SM00368">
    <property type="entry name" value="LRR_RI"/>
    <property type="match status" value="5"/>
</dbReference>
<dbReference type="PANTHER" id="PTHR46984:SF1">
    <property type="entry name" value="LEUCINE-RICH REPEAT-CONTAINING PROTEIN 71"/>
    <property type="match status" value="1"/>
</dbReference>
<dbReference type="EMBL" id="MF326983">
    <property type="protein sequence ID" value="AVP74329.1"/>
    <property type="molecule type" value="mRNA"/>
</dbReference>
<dbReference type="AlphaFoldDB" id="A0A2R3SK17"/>
<evidence type="ECO:0000313" key="2">
    <source>
        <dbReference type="EMBL" id="AVP74329.1"/>
    </source>
</evidence>
<dbReference type="InterPro" id="IPR001611">
    <property type="entry name" value="Leu-rich_rpt"/>
</dbReference>
<feature type="compositionally biased region" description="Acidic residues" evidence="1">
    <location>
        <begin position="92"/>
        <end position="103"/>
    </location>
</feature>